<comment type="caution">
    <text evidence="4">The sequence shown here is derived from an EMBL/GenBank/DDBJ whole genome shotgun (WGS) entry which is preliminary data.</text>
</comment>
<dbReference type="InterPro" id="IPR036873">
    <property type="entry name" value="Rhodanese-like_dom_sf"/>
</dbReference>
<evidence type="ECO:0000256" key="1">
    <source>
        <dbReference type="ARBA" id="ARBA00022737"/>
    </source>
</evidence>
<accession>A0A4R0PE74</accession>
<feature type="domain" description="Rhodanese" evidence="3">
    <location>
        <begin position="187"/>
        <end position="298"/>
    </location>
</feature>
<organism evidence="4 5">
    <name type="scientific">Oricola cellulosilytica</name>
    <dbReference type="NCBI Taxonomy" id="1429082"/>
    <lineage>
        <taxon>Bacteria</taxon>
        <taxon>Pseudomonadati</taxon>
        <taxon>Pseudomonadota</taxon>
        <taxon>Alphaproteobacteria</taxon>
        <taxon>Hyphomicrobiales</taxon>
        <taxon>Ahrensiaceae</taxon>
        <taxon>Oricola</taxon>
    </lineage>
</organism>
<protein>
    <submittedName>
        <fullName evidence="4">Sulfurtransferase</fullName>
    </submittedName>
</protein>
<dbReference type="Pfam" id="PF00581">
    <property type="entry name" value="Rhodanese"/>
    <property type="match status" value="2"/>
</dbReference>
<dbReference type="Proteomes" id="UP000291301">
    <property type="component" value="Unassembled WGS sequence"/>
</dbReference>
<dbReference type="CDD" id="cd01448">
    <property type="entry name" value="TST_Repeat_1"/>
    <property type="match status" value="1"/>
</dbReference>
<evidence type="ECO:0000256" key="2">
    <source>
        <dbReference type="SAM" id="SignalP"/>
    </source>
</evidence>
<dbReference type="InterPro" id="IPR051126">
    <property type="entry name" value="Thiosulfate_sulfurtransferase"/>
</dbReference>
<dbReference type="EMBL" id="SJST01000002">
    <property type="protein sequence ID" value="TCD14918.1"/>
    <property type="molecule type" value="Genomic_DNA"/>
</dbReference>
<proteinExistence type="predicted"/>
<sequence length="318" mass="34870">MPRRRTMKSIGTFLAAGAVTLTSAAAYAAPQGWEPLLEPAELLQILEQNDDVRVIQISGEAAHPHIAGTVYSKYADWRGPAENPGALRDVDTFEKLVRSLGINADTPVVVVNEGKDQTDMGTAARVYWTLKSLGVEDLALLNGGLKAWVDAKLPTTTETTTVQPSDFDAQWSDQWRVSTTEVEQLVESGDARLIDARPNGFFEGNVWTIARPGTIRGAGNLTYDVWFDGDRMVGPGKAREIANSYGQEDAPVTVSFCNTGHWAAINWFALSELAGVEDTKLYAESMAEWTQTARPVDNKPGTVKYYWLSTKKWASDLL</sequence>
<keyword evidence="4" id="KW-0808">Transferase</keyword>
<dbReference type="PANTHER" id="PTHR43855">
    <property type="entry name" value="THIOSULFATE SULFURTRANSFERASE"/>
    <property type="match status" value="1"/>
</dbReference>
<gene>
    <name evidence="4" type="ORF">E0D97_05010</name>
</gene>
<dbReference type="GO" id="GO:0016740">
    <property type="term" value="F:transferase activity"/>
    <property type="evidence" value="ECO:0007669"/>
    <property type="project" value="UniProtKB-KW"/>
</dbReference>
<keyword evidence="1" id="KW-0677">Repeat</keyword>
<feature type="signal peptide" evidence="2">
    <location>
        <begin position="1"/>
        <end position="28"/>
    </location>
</feature>
<feature type="domain" description="Rhodanese" evidence="3">
    <location>
        <begin position="65"/>
        <end position="157"/>
    </location>
</feature>
<dbReference type="AlphaFoldDB" id="A0A4R0PE74"/>
<evidence type="ECO:0000259" key="3">
    <source>
        <dbReference type="PROSITE" id="PS50206"/>
    </source>
</evidence>
<keyword evidence="2" id="KW-0732">Signal</keyword>
<name>A0A4R0PE74_9HYPH</name>
<dbReference type="InterPro" id="IPR001763">
    <property type="entry name" value="Rhodanese-like_dom"/>
</dbReference>
<reference evidence="4 5" key="1">
    <citation type="journal article" date="2015" name="Antonie Van Leeuwenhoek">
        <title>Oricola cellulosilytica gen. nov., sp. nov., a cellulose-degrading bacterium of the family Phyllobacteriaceae isolated from surface seashore water, and emended descriptions of Mesorhizobium loti and Phyllobacterium myrsinacearum.</title>
        <authorList>
            <person name="Hameed A."/>
            <person name="Shahina M."/>
            <person name="Lai W.A."/>
            <person name="Lin S.Y."/>
            <person name="Young L.S."/>
            <person name="Liu Y.C."/>
            <person name="Hsu Y.H."/>
            <person name="Young C.C."/>
        </authorList>
    </citation>
    <scope>NUCLEOTIDE SEQUENCE [LARGE SCALE GENOMIC DNA]</scope>
    <source>
        <strain evidence="4 5">KCTC 52183</strain>
    </source>
</reference>
<dbReference type="SMART" id="SM00450">
    <property type="entry name" value="RHOD"/>
    <property type="match status" value="2"/>
</dbReference>
<evidence type="ECO:0000313" key="4">
    <source>
        <dbReference type="EMBL" id="TCD14918.1"/>
    </source>
</evidence>
<dbReference type="PANTHER" id="PTHR43855:SF1">
    <property type="entry name" value="THIOSULFATE SULFURTRANSFERASE"/>
    <property type="match status" value="1"/>
</dbReference>
<dbReference type="Gene3D" id="3.40.250.10">
    <property type="entry name" value="Rhodanese-like domain"/>
    <property type="match status" value="2"/>
</dbReference>
<evidence type="ECO:0000313" key="5">
    <source>
        <dbReference type="Proteomes" id="UP000291301"/>
    </source>
</evidence>
<dbReference type="PROSITE" id="PS50206">
    <property type="entry name" value="RHODANESE_3"/>
    <property type="match status" value="2"/>
</dbReference>
<dbReference type="SUPFAM" id="SSF52821">
    <property type="entry name" value="Rhodanese/Cell cycle control phosphatase"/>
    <property type="match status" value="2"/>
</dbReference>
<keyword evidence="5" id="KW-1185">Reference proteome</keyword>
<feature type="chain" id="PRO_5020597858" evidence="2">
    <location>
        <begin position="29"/>
        <end position="318"/>
    </location>
</feature>